<comment type="subcellular location">
    <subcellularLocation>
        <location evidence="1">Cell membrane</location>
        <topology evidence="1">Multi-pass membrane protein</topology>
    </subcellularLocation>
</comment>
<dbReference type="GO" id="GO:0004930">
    <property type="term" value="F:G protein-coupled receptor activity"/>
    <property type="evidence" value="ECO:0007669"/>
    <property type="project" value="UniProtKB-KW"/>
</dbReference>
<feature type="transmembrane region" description="Helical" evidence="12">
    <location>
        <begin position="298"/>
        <end position="324"/>
    </location>
</feature>
<dbReference type="InterPro" id="IPR028082">
    <property type="entry name" value="Peripla_BP_I"/>
</dbReference>
<dbReference type="PRINTS" id="PR00248">
    <property type="entry name" value="GPCRMGR"/>
</dbReference>
<evidence type="ECO:0000256" key="9">
    <source>
        <dbReference type="ARBA" id="ARBA00023180"/>
    </source>
</evidence>
<dbReference type="GO" id="GO:0005886">
    <property type="term" value="C:plasma membrane"/>
    <property type="evidence" value="ECO:0007669"/>
    <property type="project" value="UniProtKB-SubCell"/>
</dbReference>
<evidence type="ECO:0000256" key="10">
    <source>
        <dbReference type="ARBA" id="ARBA00023224"/>
    </source>
</evidence>
<feature type="domain" description="G-protein coupled receptors family 3 profile" evidence="13">
    <location>
        <begin position="298"/>
        <end position="383"/>
    </location>
</feature>
<dbReference type="InterPro" id="IPR001828">
    <property type="entry name" value="ANF_lig-bd_rcpt"/>
</dbReference>
<keyword evidence="15" id="KW-1185">Reference proteome</keyword>
<keyword evidence="3 12" id="KW-0812">Transmembrane</keyword>
<sequence>MIEVIVKIIVHFNWRWVAFLNSDDDYGRDGLDLFIKKIDGTDICLAYTKALNDNTNYSQIFQQIEAQKIHVVIVFAPEATSEALVETAVQVNFRNKVWIACDTWSINKRLSKMKEIRNIGTVLGVSQPVETVPGFNNFIYSTKRQTFFKNEAQNVFCNQACNCSYVTPEDIISADSSYSFTVYSAVYAIAHGLHNALQCGDGKSIIKWTQCNCQKGDILPWAVPTSFCSAECPIGYVQKQTGIHKCCFNCEICPNGTYINVTEDPYNCINCKDTQWSEKGSTSCDLRVVEYMPFTDSWAILIMVGAWALVGMTLSMSVLFVVNYNTPVVKSAGGPMCFLILGCLSLSSLSVFFYFGKPTVAFCILRYLPFLLFYTICLACFVTCEFSRPNLFISTSSLEANPVQLQNVVL</sequence>
<keyword evidence="7 12" id="KW-0472">Membrane</keyword>
<evidence type="ECO:0000256" key="8">
    <source>
        <dbReference type="ARBA" id="ARBA00023170"/>
    </source>
</evidence>
<dbReference type="SUPFAM" id="SSF57586">
    <property type="entry name" value="TNF receptor-like"/>
    <property type="match status" value="1"/>
</dbReference>
<comment type="similarity">
    <text evidence="11">Belongs to the G-protein coupled receptor 3 family. TAS1R subfamily.</text>
</comment>
<organism evidence="14 15">
    <name type="scientific">Oreochromis niloticus</name>
    <name type="common">Nile tilapia</name>
    <name type="synonym">Tilapia nilotica</name>
    <dbReference type="NCBI Taxonomy" id="8128"/>
    <lineage>
        <taxon>Eukaryota</taxon>
        <taxon>Metazoa</taxon>
        <taxon>Chordata</taxon>
        <taxon>Craniata</taxon>
        <taxon>Vertebrata</taxon>
        <taxon>Euteleostomi</taxon>
        <taxon>Actinopterygii</taxon>
        <taxon>Neopterygii</taxon>
        <taxon>Teleostei</taxon>
        <taxon>Neoteleostei</taxon>
        <taxon>Acanthomorphata</taxon>
        <taxon>Ovalentaria</taxon>
        <taxon>Cichlomorphae</taxon>
        <taxon>Cichliformes</taxon>
        <taxon>Cichlidae</taxon>
        <taxon>African cichlids</taxon>
        <taxon>Pseudocrenilabrinae</taxon>
        <taxon>Oreochromini</taxon>
        <taxon>Oreochromis</taxon>
    </lineage>
</organism>
<dbReference type="InterPro" id="IPR017979">
    <property type="entry name" value="GPCR_3_CS"/>
</dbReference>
<dbReference type="InterPro" id="IPR011500">
    <property type="entry name" value="GPCR_3_9-Cys_dom"/>
</dbReference>
<keyword evidence="10" id="KW-0807">Transducer</keyword>
<gene>
    <name evidence="14" type="primary">LOC100694143</name>
</gene>
<dbReference type="GeneTree" id="ENSGT00940000156136"/>
<protein>
    <submittedName>
        <fullName evidence="14">Taste receptor type 1 member 1-like</fullName>
    </submittedName>
</protein>
<keyword evidence="8" id="KW-0675">Receptor</keyword>
<dbReference type="AlphaFoldDB" id="A0A669C6P4"/>
<dbReference type="InterPro" id="IPR000337">
    <property type="entry name" value="GPCR_3"/>
</dbReference>
<evidence type="ECO:0000256" key="2">
    <source>
        <dbReference type="ARBA" id="ARBA00022475"/>
    </source>
</evidence>
<dbReference type="Gene3D" id="3.40.50.2300">
    <property type="match status" value="2"/>
</dbReference>
<evidence type="ECO:0000313" key="14">
    <source>
        <dbReference type="Ensembl" id="ENSONIP00000043159.1"/>
    </source>
</evidence>
<dbReference type="Ensembl" id="ENSONIT00000076641.1">
    <property type="protein sequence ID" value="ENSONIP00000043159.1"/>
    <property type="gene ID" value="ENSONIG00000042187.1"/>
</dbReference>
<evidence type="ECO:0000256" key="12">
    <source>
        <dbReference type="SAM" id="Phobius"/>
    </source>
</evidence>
<dbReference type="SUPFAM" id="SSF53822">
    <property type="entry name" value="Periplasmic binding protein-like I"/>
    <property type="match status" value="1"/>
</dbReference>
<reference evidence="14" key="2">
    <citation type="submission" date="2025-08" db="UniProtKB">
        <authorList>
            <consortium name="Ensembl"/>
        </authorList>
    </citation>
    <scope>IDENTIFICATION</scope>
</reference>
<dbReference type="InterPro" id="IPR038550">
    <property type="entry name" value="GPCR_3_9-Cys_sf"/>
</dbReference>
<dbReference type="Pfam" id="PF01094">
    <property type="entry name" value="ANF_receptor"/>
    <property type="match status" value="1"/>
</dbReference>
<proteinExistence type="inferred from homology"/>
<dbReference type="InterPro" id="IPR000068">
    <property type="entry name" value="GPCR_3_Ca_sens_rcpt-rel"/>
</dbReference>
<dbReference type="PRINTS" id="PR00592">
    <property type="entry name" value="CASENSINGR"/>
</dbReference>
<evidence type="ECO:0000256" key="3">
    <source>
        <dbReference type="ARBA" id="ARBA00022692"/>
    </source>
</evidence>
<feature type="transmembrane region" description="Helical" evidence="12">
    <location>
        <begin position="367"/>
        <end position="386"/>
    </location>
</feature>
<dbReference type="Gene3D" id="2.10.50.30">
    <property type="entry name" value="GPCR, family 3, nine cysteines domain"/>
    <property type="match status" value="1"/>
</dbReference>
<evidence type="ECO:0000256" key="6">
    <source>
        <dbReference type="ARBA" id="ARBA00023040"/>
    </source>
</evidence>
<dbReference type="Pfam" id="PF07562">
    <property type="entry name" value="NCD3G"/>
    <property type="match status" value="1"/>
</dbReference>
<dbReference type="FunFam" id="2.10.50.30:FF:000004">
    <property type="entry name" value="Taste receptor type 1 member 3-like protein"/>
    <property type="match status" value="1"/>
</dbReference>
<dbReference type="InterPro" id="IPR017978">
    <property type="entry name" value="GPCR_3_C"/>
</dbReference>
<feature type="transmembrane region" description="Helical" evidence="12">
    <location>
        <begin position="336"/>
        <end position="355"/>
    </location>
</feature>
<evidence type="ECO:0000313" key="15">
    <source>
        <dbReference type="Proteomes" id="UP000005207"/>
    </source>
</evidence>
<accession>A0A669C6P4</accession>
<dbReference type="PANTHER" id="PTHR24061">
    <property type="entry name" value="CALCIUM-SENSING RECEPTOR-RELATED"/>
    <property type="match status" value="1"/>
</dbReference>
<reference evidence="14" key="3">
    <citation type="submission" date="2025-09" db="UniProtKB">
        <authorList>
            <consortium name="Ensembl"/>
        </authorList>
    </citation>
    <scope>IDENTIFICATION</scope>
</reference>
<dbReference type="GO" id="GO:0050909">
    <property type="term" value="P:sensory perception of taste"/>
    <property type="evidence" value="ECO:0007669"/>
    <property type="project" value="UniProtKB-ARBA"/>
</dbReference>
<evidence type="ECO:0000256" key="4">
    <source>
        <dbReference type="ARBA" id="ARBA00022729"/>
    </source>
</evidence>
<dbReference type="FunFam" id="3.40.50.2300:FF:000016">
    <property type="entry name" value="Taste 1 receptor member 2"/>
    <property type="match status" value="1"/>
</dbReference>
<keyword evidence="4" id="KW-0732">Signal</keyword>
<evidence type="ECO:0000259" key="13">
    <source>
        <dbReference type="PROSITE" id="PS50259"/>
    </source>
</evidence>
<keyword evidence="5 12" id="KW-1133">Transmembrane helix</keyword>
<dbReference type="PROSITE" id="PS50259">
    <property type="entry name" value="G_PROTEIN_RECEP_F3_4"/>
    <property type="match status" value="1"/>
</dbReference>
<keyword evidence="6" id="KW-0297">G-protein coupled receptor</keyword>
<evidence type="ECO:0000256" key="7">
    <source>
        <dbReference type="ARBA" id="ARBA00023136"/>
    </source>
</evidence>
<evidence type="ECO:0000256" key="1">
    <source>
        <dbReference type="ARBA" id="ARBA00004651"/>
    </source>
</evidence>
<dbReference type="Proteomes" id="UP000005207">
    <property type="component" value="Linkage group LG20"/>
</dbReference>
<evidence type="ECO:0000256" key="5">
    <source>
        <dbReference type="ARBA" id="ARBA00022989"/>
    </source>
</evidence>
<keyword evidence="2" id="KW-1003">Cell membrane</keyword>
<dbReference type="Pfam" id="PF00003">
    <property type="entry name" value="7tm_3"/>
    <property type="match status" value="1"/>
</dbReference>
<evidence type="ECO:0000256" key="11">
    <source>
        <dbReference type="ARBA" id="ARBA00038492"/>
    </source>
</evidence>
<dbReference type="PROSITE" id="PS00980">
    <property type="entry name" value="G_PROTEIN_RECEP_F3_2"/>
    <property type="match status" value="1"/>
</dbReference>
<reference evidence="15" key="1">
    <citation type="submission" date="2012-01" db="EMBL/GenBank/DDBJ databases">
        <title>The Genome Sequence of Oreochromis niloticus (Nile Tilapia).</title>
        <authorList>
            <consortium name="Broad Institute Genome Assembly Team"/>
            <consortium name="Broad Institute Sequencing Platform"/>
            <person name="Di Palma F."/>
            <person name="Johnson J."/>
            <person name="Lander E.S."/>
            <person name="Lindblad-Toh K."/>
        </authorList>
    </citation>
    <scope>NUCLEOTIDE SEQUENCE [LARGE SCALE GENOMIC DNA]</scope>
</reference>
<keyword evidence="9" id="KW-0325">Glycoprotein</keyword>
<dbReference type="PANTHER" id="PTHR24061:SF441">
    <property type="entry name" value="TASTE RECEPTOR TYPE 1 MEMBER 2B-RELATED"/>
    <property type="match status" value="1"/>
</dbReference>
<name>A0A669C6P4_ORENI</name>